<gene>
    <name evidence="2" type="ORF">Aiant_47800</name>
</gene>
<protein>
    <submittedName>
        <fullName evidence="2">Nucleosidase</fullName>
    </submittedName>
</protein>
<reference evidence="2 3" key="1">
    <citation type="submission" date="2020-08" db="EMBL/GenBank/DDBJ databases">
        <title>Whole genome shotgun sequence of Actinoplanes ianthinogenes NBRC 13996.</title>
        <authorList>
            <person name="Komaki H."/>
            <person name="Tamura T."/>
        </authorList>
    </citation>
    <scope>NUCLEOTIDE SEQUENCE [LARGE SCALE GENOMIC DNA]</scope>
    <source>
        <strain evidence="2 3">NBRC 13996</strain>
    </source>
</reference>
<accession>A0ABM7LXQ1</accession>
<dbReference type="RefSeq" id="WP_189329046.1">
    <property type="nucleotide sequence ID" value="NZ_AP023356.1"/>
</dbReference>
<keyword evidence="3" id="KW-1185">Reference proteome</keyword>
<proteinExistence type="predicted"/>
<dbReference type="PANTHER" id="PTHR46832:SF1">
    <property type="entry name" value="5'-METHYLTHIOADENOSINE_S-ADENOSYLHOMOCYSTEINE NUCLEOSIDASE"/>
    <property type="match status" value="1"/>
</dbReference>
<evidence type="ECO:0000259" key="1">
    <source>
        <dbReference type="Pfam" id="PF01048"/>
    </source>
</evidence>
<dbReference type="EMBL" id="AP023356">
    <property type="protein sequence ID" value="BCJ44123.1"/>
    <property type="molecule type" value="Genomic_DNA"/>
</dbReference>
<dbReference type="InterPro" id="IPR000845">
    <property type="entry name" value="Nucleoside_phosphorylase_d"/>
</dbReference>
<dbReference type="Proteomes" id="UP000676967">
    <property type="component" value="Chromosome"/>
</dbReference>
<name>A0ABM7LXQ1_9ACTN</name>
<feature type="domain" description="Nucleoside phosphorylase" evidence="1">
    <location>
        <begin position="109"/>
        <end position="178"/>
    </location>
</feature>
<sequence>MQSGTIRPDRPLLVVALSDEAEMLDSDLPILITGMGKVNAALALTAVLAAGPRPSALINLGTAGSLRGGITGTHEVSRVIQHDIDARALYTLTGHLVGPPLTVAERGLTLASGDQFVAEETTRTRLADHAHLVDMEGYALATVASHFSVPIRLIKHVSDQAGSTAAATWQQNLHQCARALATWLRDNRHHQ</sequence>
<evidence type="ECO:0000313" key="2">
    <source>
        <dbReference type="EMBL" id="BCJ44123.1"/>
    </source>
</evidence>
<dbReference type="NCBIfam" id="NF004168">
    <property type="entry name" value="PRK05634.1"/>
    <property type="match status" value="1"/>
</dbReference>
<dbReference type="SUPFAM" id="SSF53167">
    <property type="entry name" value="Purine and uridine phosphorylases"/>
    <property type="match status" value="1"/>
</dbReference>
<feature type="domain" description="Nucleoside phosphorylase" evidence="1">
    <location>
        <begin position="31"/>
        <end position="86"/>
    </location>
</feature>
<dbReference type="Gene3D" id="3.40.50.1580">
    <property type="entry name" value="Nucleoside phosphorylase domain"/>
    <property type="match status" value="1"/>
</dbReference>
<evidence type="ECO:0000313" key="3">
    <source>
        <dbReference type="Proteomes" id="UP000676967"/>
    </source>
</evidence>
<organism evidence="2 3">
    <name type="scientific">Actinoplanes ianthinogenes</name>
    <dbReference type="NCBI Taxonomy" id="122358"/>
    <lineage>
        <taxon>Bacteria</taxon>
        <taxon>Bacillati</taxon>
        <taxon>Actinomycetota</taxon>
        <taxon>Actinomycetes</taxon>
        <taxon>Micromonosporales</taxon>
        <taxon>Micromonosporaceae</taxon>
        <taxon>Actinoplanes</taxon>
    </lineage>
</organism>
<dbReference type="PANTHER" id="PTHR46832">
    <property type="entry name" value="5'-METHYLTHIOADENOSINE/S-ADENOSYLHOMOCYSTEINE NUCLEOSIDASE"/>
    <property type="match status" value="1"/>
</dbReference>
<dbReference type="Pfam" id="PF01048">
    <property type="entry name" value="PNP_UDP_1"/>
    <property type="match status" value="2"/>
</dbReference>
<dbReference type="InterPro" id="IPR035994">
    <property type="entry name" value="Nucleoside_phosphorylase_sf"/>
</dbReference>